<dbReference type="STRING" id="111015.AXF14_03425"/>
<reference evidence="4" key="1">
    <citation type="submission" date="2016-02" db="EMBL/GenBank/DDBJ databases">
        <authorList>
            <person name="Holder M.E."/>
            <person name="Ajami N.J."/>
            <person name="Petrosino J.F."/>
        </authorList>
    </citation>
    <scope>NUCLEOTIDE SEQUENCE [LARGE SCALE GENOMIC DNA]</scope>
    <source>
        <strain evidence="4">CCUG 36733</strain>
    </source>
</reference>
<name>A0A109W2A3_ACTRD</name>
<gene>
    <name evidence="3" type="ORF">AXF14_03425</name>
</gene>
<organism evidence="3 4">
    <name type="scientific">Actinomyces radicidentis</name>
    <dbReference type="NCBI Taxonomy" id="111015"/>
    <lineage>
        <taxon>Bacteria</taxon>
        <taxon>Bacillati</taxon>
        <taxon>Actinomycetota</taxon>
        <taxon>Actinomycetes</taxon>
        <taxon>Actinomycetales</taxon>
        <taxon>Actinomycetaceae</taxon>
        <taxon>Actinomyces</taxon>
    </lineage>
</organism>
<keyword evidence="2" id="KW-0732">Signal</keyword>
<dbReference type="PROSITE" id="PS51257">
    <property type="entry name" value="PROKAR_LIPOPROTEIN"/>
    <property type="match status" value="1"/>
</dbReference>
<proteinExistence type="predicted"/>
<feature type="signal peptide" evidence="2">
    <location>
        <begin position="1"/>
        <end position="23"/>
    </location>
</feature>
<dbReference type="EMBL" id="CP014228">
    <property type="protein sequence ID" value="AMD86824.1"/>
    <property type="molecule type" value="Genomic_DNA"/>
</dbReference>
<protein>
    <recommendedName>
        <fullName evidence="5">Lipoprotein</fullName>
    </recommendedName>
</protein>
<dbReference type="AlphaFoldDB" id="A0A109W2A3"/>
<feature type="region of interest" description="Disordered" evidence="1">
    <location>
        <begin position="124"/>
        <end position="143"/>
    </location>
</feature>
<keyword evidence="4" id="KW-1185">Reference proteome</keyword>
<feature type="chain" id="PRO_5007141250" description="Lipoprotein" evidence="2">
    <location>
        <begin position="24"/>
        <end position="159"/>
    </location>
</feature>
<evidence type="ECO:0008006" key="5">
    <source>
        <dbReference type="Google" id="ProtNLM"/>
    </source>
</evidence>
<dbReference type="RefSeq" id="WP_067940860.1">
    <property type="nucleotide sequence ID" value="NZ_CP014228.1"/>
</dbReference>
<accession>A0A109W2A3</accession>
<evidence type="ECO:0000313" key="3">
    <source>
        <dbReference type="EMBL" id="AMD86824.1"/>
    </source>
</evidence>
<dbReference type="OrthoDB" id="7949713at2"/>
<evidence type="ECO:0000313" key="4">
    <source>
        <dbReference type="Proteomes" id="UP000065220"/>
    </source>
</evidence>
<dbReference type="Proteomes" id="UP000065220">
    <property type="component" value="Chromosome"/>
</dbReference>
<evidence type="ECO:0000256" key="1">
    <source>
        <dbReference type="SAM" id="MobiDB-lite"/>
    </source>
</evidence>
<evidence type="ECO:0000256" key="2">
    <source>
        <dbReference type="SAM" id="SignalP"/>
    </source>
</evidence>
<sequence length="159" mass="16610">MSKSLNTRIITRAATLLTCVACAAGLMAGCSGSDKTDAAAQGSASATSADDYLLRMAQCMRDKGIDVSDPDANGNMQFPETDAAYAAANECQQIVGPAPGTEDLSKPETQQDLVRAAECLREAGYDVPDPDPDADKGLQLSGDIPQDVMNRCFSELGSK</sequence>
<dbReference type="KEGG" id="ard:AXF14_03425"/>